<dbReference type="EMBL" id="NTYF01000209">
    <property type="protein sequence ID" value="PER41447.1"/>
    <property type="molecule type" value="Genomic_DNA"/>
</dbReference>
<dbReference type="InterPro" id="IPR038026">
    <property type="entry name" value="MtlR-like_sf"/>
</dbReference>
<accession>A0ABD6RUH6</accession>
<proteinExistence type="predicted"/>
<evidence type="ECO:0000313" key="1">
    <source>
        <dbReference type="EMBL" id="PER41447.1"/>
    </source>
</evidence>
<dbReference type="AlphaFoldDB" id="A0ABD6RUH6"/>
<dbReference type="SUPFAM" id="SSF158668">
    <property type="entry name" value="MtlR-like"/>
    <property type="match status" value="1"/>
</dbReference>
<gene>
    <name evidence="1" type="ORF">CN495_33070</name>
</gene>
<name>A0ABD6RUH6_BACTU</name>
<organism evidence="1 2">
    <name type="scientific">Bacillus thuringiensis</name>
    <dbReference type="NCBI Taxonomy" id="1428"/>
    <lineage>
        <taxon>Bacteria</taxon>
        <taxon>Bacillati</taxon>
        <taxon>Bacillota</taxon>
        <taxon>Bacilli</taxon>
        <taxon>Bacillales</taxon>
        <taxon>Bacillaceae</taxon>
        <taxon>Bacillus</taxon>
        <taxon>Bacillus cereus group</taxon>
    </lineage>
</organism>
<evidence type="ECO:0000313" key="2">
    <source>
        <dbReference type="Proteomes" id="UP000219897"/>
    </source>
</evidence>
<reference evidence="1 2" key="1">
    <citation type="submission" date="2017-09" db="EMBL/GenBank/DDBJ databases">
        <title>Large-scale bioinformatics analysis of Bacillus genomes uncovers conserved roles of natural products in bacterial physiology.</title>
        <authorList>
            <consortium name="Agbiome Team Llc"/>
            <person name="Bleich R.M."/>
            <person name="Kirk G.J."/>
            <person name="Santa Maria K.C."/>
            <person name="Allen S.E."/>
            <person name="Farag S."/>
            <person name="Shank E.A."/>
            <person name="Bowers A."/>
        </authorList>
    </citation>
    <scope>NUCLEOTIDE SEQUENCE [LARGE SCALE GENOMIC DNA]</scope>
    <source>
        <strain evidence="1 2">AFS005140</strain>
    </source>
</reference>
<sequence>MEMYVMIGPITLMDELYVHSARKIEKDIDEFMDATKGEDDLQIVLRAHLYIEYEIEKMLRNYFVEPKVFLDKNPSFNSKLNLVVALGLLPKDKMNPFEKFNTLRNRYAHRLRFSITDEKLDELASSLDKELKRDFFDREWNKKKQDKAENYKLLKLKWSLLALWVYVSKLVYDQSIEKFEKRRDEIEEMYNKAIDDEVKKAYVVECTEMFNKLKKDLEITEESLLNL</sequence>
<dbReference type="Gene3D" id="1.20.120.330">
    <property type="entry name" value="Nucleotidyltransferases domain 2"/>
    <property type="match status" value="1"/>
</dbReference>
<comment type="caution">
    <text evidence="1">The sequence shown here is derived from an EMBL/GenBank/DDBJ whole genome shotgun (WGS) entry which is preliminary data.</text>
</comment>
<dbReference type="Proteomes" id="UP000219897">
    <property type="component" value="Unassembled WGS sequence"/>
</dbReference>
<protein>
    <recommendedName>
        <fullName evidence="3">DUF4145 domain-containing protein</fullName>
    </recommendedName>
</protein>
<evidence type="ECO:0008006" key="3">
    <source>
        <dbReference type="Google" id="ProtNLM"/>
    </source>
</evidence>